<protein>
    <submittedName>
        <fullName evidence="3">Uncharacterized protein</fullName>
    </submittedName>
</protein>
<comment type="caution">
    <text evidence="3">The sequence shown here is derived from an EMBL/GenBank/DDBJ whole genome shotgun (WGS) entry which is preliminary data.</text>
</comment>
<dbReference type="Pfam" id="PF21666">
    <property type="entry name" value="DUF4246_N"/>
    <property type="match status" value="1"/>
</dbReference>
<accession>A0A9P5VPJ7</accession>
<evidence type="ECO:0000313" key="3">
    <source>
        <dbReference type="EMBL" id="KAF9335564.1"/>
    </source>
</evidence>
<sequence length="553" mass="63749">MAPRTRSMKPLPIPHPFTGDDYECGFPVTLLPELVLMAASNAIREKHNWWEKYKDPVIAARWRQELVELREKNQEPLQLTDPQIDYLFHELDWYAEQRLKHVKPGKNEVPIEIGIDGTRKADGLIPPELKERLLAGVQKLMNVPEHLKDWHPGSNKQILDLVHPSLFPFIAGRTLVVQDQPAIPPLSFVGQGETMDMAPMKGGIDKSYYSKKYQWLPTDFTLSANGDVEFESYINNLHPVEHKELYPVLEEILAKFIPMFEDVLTDMRALPKKNKRFDADPYSWYGEEPKVDYENNEDEAVATWETWYENRTPTVLDIPEFSPPEEPERYEIQPGQKLQVIVKLANIELTPENPSYDGGVWHVEGMANENIVASGIYYYHSENISETRLNFRIHVQEPGYEQSDDRGVMAMYGLANEEALVQGLDGIVTKQDRCIAFPNIYQHQVQPFGLADPTKPGTRKILVFFLVNPETPILSTTNVPPQQKEWAPMKGVLLQAARKLPPELVQEIDSHVDWPIELEEALGHREELMKQRKYFVSSMNQEMFERPFSLCEH</sequence>
<dbReference type="PANTHER" id="PTHR33119">
    <property type="entry name" value="IFI3P"/>
    <property type="match status" value="1"/>
</dbReference>
<proteinExistence type="predicted"/>
<dbReference type="InterPro" id="IPR049207">
    <property type="entry name" value="DUF4246_N"/>
</dbReference>
<feature type="domain" description="DUF4246" evidence="2">
    <location>
        <begin position="14"/>
        <end position="65"/>
    </location>
</feature>
<dbReference type="Proteomes" id="UP000696485">
    <property type="component" value="Unassembled WGS sequence"/>
</dbReference>
<evidence type="ECO:0000259" key="2">
    <source>
        <dbReference type="Pfam" id="PF21666"/>
    </source>
</evidence>
<dbReference type="PANTHER" id="PTHR33119:SF1">
    <property type="entry name" value="FE2OG DIOXYGENASE DOMAIN-CONTAINING PROTEIN"/>
    <property type="match status" value="1"/>
</dbReference>
<dbReference type="EMBL" id="JAAAUY010000094">
    <property type="protein sequence ID" value="KAF9335564.1"/>
    <property type="molecule type" value="Genomic_DNA"/>
</dbReference>
<dbReference type="InterPro" id="IPR049192">
    <property type="entry name" value="DUF4246_C"/>
</dbReference>
<name>A0A9P5VPJ7_9FUNG</name>
<organism evidence="3 4">
    <name type="scientific">Podila minutissima</name>
    <dbReference type="NCBI Taxonomy" id="64525"/>
    <lineage>
        <taxon>Eukaryota</taxon>
        <taxon>Fungi</taxon>
        <taxon>Fungi incertae sedis</taxon>
        <taxon>Mucoromycota</taxon>
        <taxon>Mortierellomycotina</taxon>
        <taxon>Mortierellomycetes</taxon>
        <taxon>Mortierellales</taxon>
        <taxon>Mortierellaceae</taxon>
        <taxon>Podila</taxon>
    </lineage>
</organism>
<evidence type="ECO:0000259" key="1">
    <source>
        <dbReference type="Pfam" id="PF14033"/>
    </source>
</evidence>
<feature type="domain" description="DUF4246" evidence="1">
    <location>
        <begin position="83"/>
        <end position="487"/>
    </location>
</feature>
<gene>
    <name evidence="3" type="ORF">BG006_011166</name>
</gene>
<dbReference type="Pfam" id="PF14033">
    <property type="entry name" value="DUF4246"/>
    <property type="match status" value="1"/>
</dbReference>
<keyword evidence="4" id="KW-1185">Reference proteome</keyword>
<evidence type="ECO:0000313" key="4">
    <source>
        <dbReference type="Proteomes" id="UP000696485"/>
    </source>
</evidence>
<dbReference type="AlphaFoldDB" id="A0A9P5VPJ7"/>
<reference evidence="3" key="1">
    <citation type="journal article" date="2020" name="Fungal Divers.">
        <title>Resolving the Mortierellaceae phylogeny through synthesis of multi-gene phylogenetics and phylogenomics.</title>
        <authorList>
            <person name="Vandepol N."/>
            <person name="Liber J."/>
            <person name="Desiro A."/>
            <person name="Na H."/>
            <person name="Kennedy M."/>
            <person name="Barry K."/>
            <person name="Grigoriev I.V."/>
            <person name="Miller A.N."/>
            <person name="O'Donnell K."/>
            <person name="Stajich J.E."/>
            <person name="Bonito G."/>
        </authorList>
    </citation>
    <scope>NUCLEOTIDE SEQUENCE</scope>
    <source>
        <strain evidence="3">NVP1</strain>
    </source>
</reference>
<dbReference type="InterPro" id="IPR025340">
    <property type="entry name" value="DUF4246"/>
</dbReference>